<dbReference type="RefSeq" id="XP_029653150.1">
    <property type="nucleotide sequence ID" value="XM_029797290.2"/>
</dbReference>
<evidence type="ECO:0000256" key="1">
    <source>
        <dbReference type="SAM" id="MobiDB-lite"/>
    </source>
</evidence>
<feature type="compositionally biased region" description="Gly residues" evidence="1">
    <location>
        <begin position="263"/>
        <end position="276"/>
    </location>
</feature>
<dbReference type="KEGG" id="osn:115226297"/>
<gene>
    <name evidence="3" type="primary">LOC115226297</name>
</gene>
<evidence type="ECO:0000313" key="2">
    <source>
        <dbReference type="Proteomes" id="UP000515154"/>
    </source>
</evidence>
<feature type="compositionally biased region" description="Basic and acidic residues" evidence="1">
    <location>
        <begin position="178"/>
        <end position="191"/>
    </location>
</feature>
<evidence type="ECO:0000313" key="3">
    <source>
        <dbReference type="RefSeq" id="XP_029653150.1"/>
    </source>
</evidence>
<feature type="compositionally biased region" description="Basic and acidic residues" evidence="1">
    <location>
        <begin position="27"/>
        <end position="41"/>
    </location>
</feature>
<dbReference type="GO" id="GO:0003743">
    <property type="term" value="F:translation initiation factor activity"/>
    <property type="evidence" value="ECO:0007669"/>
    <property type="project" value="UniProtKB-KW"/>
</dbReference>
<feature type="compositionally biased region" description="Gly residues" evidence="1">
    <location>
        <begin position="241"/>
        <end position="250"/>
    </location>
</feature>
<reference evidence="3" key="1">
    <citation type="submission" date="2025-08" db="UniProtKB">
        <authorList>
            <consortium name="RefSeq"/>
        </authorList>
    </citation>
    <scope>IDENTIFICATION</scope>
</reference>
<sequence>MASATSHSNVDCSSGKSTPKSVVSHSAEAKRDSLKSADTSRSKTTSRAVAEESRSAKHEGQTSVITPTKKVEVRGFSASTPAESPGAPDKTTTPSSVSSSSPSLSSSSSQQQHQQKKMSSSGGGHDDGRRESSGGGGHSYDSRPYQKSRPEMSRDHSQHHRDRSMYDSDYRSQAASDRLYHPRDDFGDRKYSSGYDNRNAHSQRGSNQYGGPGPDYRGPNPGQYGGSRDYRGPKSYDQRNRGGGGGGGPPNRGFDPNWRNNRGGRGNYGGNSGYRGGYRSNYY</sequence>
<proteinExistence type="predicted"/>
<feature type="compositionally biased region" description="Polar residues" evidence="1">
    <location>
        <begin position="1"/>
        <end position="24"/>
    </location>
</feature>
<dbReference type="AlphaFoldDB" id="A0A6P7TTC5"/>
<keyword evidence="2" id="KW-1185">Reference proteome</keyword>
<name>A0A6P7TTC5_9MOLL</name>
<feature type="compositionally biased region" description="Polar residues" evidence="1">
    <location>
        <begin position="194"/>
        <end position="207"/>
    </location>
</feature>
<feature type="compositionally biased region" description="Basic and acidic residues" evidence="1">
    <location>
        <begin position="228"/>
        <end position="240"/>
    </location>
</feature>
<feature type="compositionally biased region" description="Low complexity" evidence="1">
    <location>
        <begin position="95"/>
        <end position="120"/>
    </location>
</feature>
<accession>A0A6P7TTC5</accession>
<dbReference type="Proteomes" id="UP000515154">
    <property type="component" value="Linkage group LG30"/>
</dbReference>
<organism evidence="2 3">
    <name type="scientific">Octopus sinensis</name>
    <name type="common">East Asian common octopus</name>
    <dbReference type="NCBI Taxonomy" id="2607531"/>
    <lineage>
        <taxon>Eukaryota</taxon>
        <taxon>Metazoa</taxon>
        <taxon>Spiralia</taxon>
        <taxon>Lophotrochozoa</taxon>
        <taxon>Mollusca</taxon>
        <taxon>Cephalopoda</taxon>
        <taxon>Coleoidea</taxon>
        <taxon>Octopodiformes</taxon>
        <taxon>Octopoda</taxon>
        <taxon>Incirrata</taxon>
        <taxon>Octopodidae</taxon>
        <taxon>Octopus</taxon>
    </lineage>
</organism>
<keyword evidence="3" id="KW-0396">Initiation factor</keyword>
<protein>
    <submittedName>
        <fullName evidence="3">Translation initiation factor IF-2</fullName>
    </submittedName>
</protein>
<feature type="region of interest" description="Disordered" evidence="1">
    <location>
        <begin position="1"/>
        <end position="283"/>
    </location>
</feature>
<feature type="compositionally biased region" description="Basic and acidic residues" evidence="1">
    <location>
        <begin position="49"/>
        <end position="60"/>
    </location>
</feature>
<keyword evidence="3" id="KW-0648">Protein biosynthesis</keyword>